<reference evidence="7" key="1">
    <citation type="journal article" date="2020" name="Int. J. Syst. Evol. Microbiol.">
        <title>Alteromonas alba sp. nov., a marine bacterium isolated from the seawater of the West Pacific Ocean.</title>
        <authorList>
            <person name="Sun C."/>
            <person name="Wu Y.-H."/>
            <person name="Xamxidin M."/>
            <person name="Cheng H."/>
            <person name="Xu X.-W."/>
        </authorList>
    </citation>
    <scope>NUCLEOTIDE SEQUENCE [LARGE SCALE GENOMIC DNA]</scope>
    <source>
        <strain evidence="7">9a2</strain>
    </source>
</reference>
<gene>
    <name evidence="6" type="ORF">C6Y39_07190</name>
</gene>
<dbReference type="Gene3D" id="2.115.10.20">
    <property type="entry name" value="Glycosyl hydrolase domain, family 43"/>
    <property type="match status" value="1"/>
</dbReference>
<name>A0ABX5CP03_9ALTE</name>
<evidence type="ECO:0000313" key="7">
    <source>
        <dbReference type="Proteomes" id="UP000239539"/>
    </source>
</evidence>
<proteinExistence type="inferred from homology"/>
<comment type="caution">
    <text evidence="6">The sequence shown here is derived from an EMBL/GenBank/DDBJ whole genome shotgun (WGS) entry which is preliminary data.</text>
</comment>
<dbReference type="SUPFAM" id="SSF75005">
    <property type="entry name" value="Arabinanase/levansucrase/invertase"/>
    <property type="match status" value="1"/>
</dbReference>
<dbReference type="Pfam" id="PF02435">
    <property type="entry name" value="Glyco_hydro_68"/>
    <property type="match status" value="1"/>
</dbReference>
<dbReference type="InterPro" id="IPR003469">
    <property type="entry name" value="Glyco_hydro_68"/>
</dbReference>
<evidence type="ECO:0000313" key="6">
    <source>
        <dbReference type="EMBL" id="PRO69293.1"/>
    </source>
</evidence>
<dbReference type="EMBL" id="PVNO01000024">
    <property type="protein sequence ID" value="PRO69293.1"/>
    <property type="molecule type" value="Genomic_DNA"/>
</dbReference>
<evidence type="ECO:0000256" key="3">
    <source>
        <dbReference type="ARBA" id="ARBA00044516"/>
    </source>
</evidence>
<evidence type="ECO:0000256" key="5">
    <source>
        <dbReference type="SAM" id="SignalP"/>
    </source>
</evidence>
<evidence type="ECO:0000256" key="1">
    <source>
        <dbReference type="ARBA" id="ARBA00006775"/>
    </source>
</evidence>
<protein>
    <recommendedName>
        <fullName evidence="3">levansucrase</fullName>
        <ecNumber evidence="3">2.4.1.10</ecNumber>
    </recommendedName>
</protein>
<dbReference type="CDD" id="cd08997">
    <property type="entry name" value="GH68"/>
    <property type="match status" value="1"/>
</dbReference>
<dbReference type="InterPro" id="IPR023296">
    <property type="entry name" value="Glyco_hydro_beta-prop_sf"/>
</dbReference>
<feature type="chain" id="PRO_5046562160" description="levansucrase" evidence="5">
    <location>
        <begin position="40"/>
        <end position="466"/>
    </location>
</feature>
<dbReference type="EC" id="2.4.1.10" evidence="3"/>
<evidence type="ECO:0000256" key="4">
    <source>
        <dbReference type="RuleBase" id="RU361220"/>
    </source>
</evidence>
<comment type="similarity">
    <text evidence="1 4">Belongs to the glycosyl hydrolase 68 family.</text>
</comment>
<accession>A0ABX5CP03</accession>
<dbReference type="Proteomes" id="UP000239539">
    <property type="component" value="Unassembled WGS sequence"/>
</dbReference>
<organism evidence="6 7">
    <name type="scientific">Alteromonas gracilis</name>
    <dbReference type="NCBI Taxonomy" id="1479524"/>
    <lineage>
        <taxon>Bacteria</taxon>
        <taxon>Pseudomonadati</taxon>
        <taxon>Pseudomonadota</taxon>
        <taxon>Gammaproteobacteria</taxon>
        <taxon>Alteromonadales</taxon>
        <taxon>Alteromonadaceae</taxon>
        <taxon>Alteromonas/Salinimonas group</taxon>
        <taxon>Alteromonas</taxon>
    </lineage>
</organism>
<keyword evidence="7" id="KW-1185">Reference proteome</keyword>
<keyword evidence="5" id="KW-0732">Signal</keyword>
<sequence>MTIFLNRNYRTVYMTFKKTFLTCSTTLAIGIGLLGSAHAAPSENPRKQMSYPAWGDYTDAWTRDDAAKIELTEDNTLPLLEEMPVDIVTDEVWIWDTWPMTNLDSRTVNYKGYKVIFSLTADRDLDFPQRHWTAEIGYSISRDGKSWDYQGDVFPEDVDTPGLREWAGSTILVGNKVYFYYTASGSEGAGPNDAEYFTQKLVVASATISADSNGISFSDWSEHEIIAEADGEMYQTLEQSKAGPIIYGFRDPWVFKNPQDGQVYMLFEGNSPGEEVACGTTDGVTNPVNPGPYGANPAAANDSSLPVSPQAKYYNGNIGLAVANEDSMTEFELLPPILHANCTNQQLERPHATFSGGLVYLWTISHKFTFSPALQDAGVDGLYGFVGPSIRSDYIPLNGSGLVLANPPENNEQAYSWYMMPGGFVEAFLDNVQGEFAGTLTPTVKMVTKQQTKTTFVHTFDDAFIP</sequence>
<keyword evidence="6" id="KW-0378">Hydrolase</keyword>
<feature type="signal peptide" evidence="5">
    <location>
        <begin position="1"/>
        <end position="39"/>
    </location>
</feature>
<evidence type="ECO:0000256" key="2">
    <source>
        <dbReference type="ARBA" id="ARBA00044462"/>
    </source>
</evidence>
<comment type="catalytic activity">
    <reaction evidence="2">
        <text>[6)-beta-D-fructofuranosyl-(2-&gt;](n) alpha-D-glucopyranoside + sucrose = [6)-beta-D-fructofuranosyl-(2-&gt;](n+1) alpha-D-glucopyranoside + D-glucose</text>
        <dbReference type="Rhea" id="RHEA:13653"/>
        <dbReference type="Rhea" id="RHEA-COMP:13093"/>
        <dbReference type="Rhea" id="RHEA-COMP:13094"/>
        <dbReference type="ChEBI" id="CHEBI:4167"/>
        <dbReference type="ChEBI" id="CHEBI:17992"/>
        <dbReference type="ChEBI" id="CHEBI:134464"/>
        <dbReference type="EC" id="2.4.1.10"/>
    </reaction>
</comment>
<dbReference type="GO" id="GO:0016787">
    <property type="term" value="F:hydrolase activity"/>
    <property type="evidence" value="ECO:0007669"/>
    <property type="project" value="UniProtKB-KW"/>
</dbReference>